<reference evidence="2" key="1">
    <citation type="submission" date="2020-06" db="EMBL/GenBank/DDBJ databases">
        <title>Draft genome of Bugula neritina, a colonial animal packing powerful symbionts and potential medicines.</title>
        <authorList>
            <person name="Rayko M."/>
        </authorList>
    </citation>
    <scope>NUCLEOTIDE SEQUENCE [LARGE SCALE GENOMIC DNA]</scope>
    <source>
        <strain evidence="2">Kwan_BN1</strain>
    </source>
</reference>
<dbReference type="InterPro" id="IPR001627">
    <property type="entry name" value="Semap_dom"/>
</dbReference>
<dbReference type="Pfam" id="PF01403">
    <property type="entry name" value="Sema"/>
    <property type="match status" value="1"/>
</dbReference>
<dbReference type="AlphaFoldDB" id="A0A7J7JD68"/>
<proteinExistence type="predicted"/>
<dbReference type="SUPFAM" id="SSF101912">
    <property type="entry name" value="Sema domain"/>
    <property type="match status" value="2"/>
</dbReference>
<name>A0A7J7JD68_BUGNE</name>
<comment type="caution">
    <text evidence="2">The sequence shown here is derived from an EMBL/GenBank/DDBJ whole genome shotgun (WGS) entry which is preliminary data.</text>
</comment>
<dbReference type="EMBL" id="VXIV02002693">
    <property type="protein sequence ID" value="KAF6023586.1"/>
    <property type="molecule type" value="Genomic_DNA"/>
</dbReference>
<evidence type="ECO:0000259" key="1">
    <source>
        <dbReference type="Pfam" id="PF01403"/>
    </source>
</evidence>
<dbReference type="GO" id="GO:0007411">
    <property type="term" value="P:axon guidance"/>
    <property type="evidence" value="ECO:0007669"/>
    <property type="project" value="TreeGrafter"/>
</dbReference>
<organism evidence="2 3">
    <name type="scientific">Bugula neritina</name>
    <name type="common">Brown bryozoan</name>
    <name type="synonym">Sertularia neritina</name>
    <dbReference type="NCBI Taxonomy" id="10212"/>
    <lineage>
        <taxon>Eukaryota</taxon>
        <taxon>Metazoa</taxon>
        <taxon>Spiralia</taxon>
        <taxon>Lophotrochozoa</taxon>
        <taxon>Bryozoa</taxon>
        <taxon>Gymnolaemata</taxon>
        <taxon>Cheilostomatida</taxon>
        <taxon>Flustrina</taxon>
        <taxon>Buguloidea</taxon>
        <taxon>Bugulidae</taxon>
        <taxon>Bugula</taxon>
    </lineage>
</organism>
<dbReference type="Proteomes" id="UP000593567">
    <property type="component" value="Unassembled WGS sequence"/>
</dbReference>
<sequence length="1197" mass="137297">MLIMKDGMGVVSHVTQYLPAFIFISYITIIQSAVTPIVKSPNGRKFVSDEEDGGFYKSILIDSSNLHAYVGARNNLYKIKLSDGKEAGSSHPQTITSDYPDFREAETEVESDYNPQSDVYQTIDRFINRRQPIQLIATEKLSQVYKLKNITYEQQCRRQIKILKLYYGKHLQLPVDDPDMVCSQHYKGLAWIDNSDGKLIALRNGIFGSMPVGLTGVSNFKKGWPVWLAESAALTVPGVNINTFAGLVNETRRVIYEANRTCYKCGYSQKFLDCLYNGPETIRNGMQDICYREYPIPNYMATNYLCDATPNPSRVIIESNNMEVVEENPLPDTNRESCEGMNLASTFLSGFHPNQITKTITSASGNGPGGGTAIYVLTEIGQEKQLDTNHEAFMGYEEPIPLTSSSSLALVRLIVEDGKDINYNSIVSSNPFKETWVTSPLTKYGRLVKTGNQATVPHRPRAVALFEDDDFVYFFFREVEWESLQHPEYSVNRHHFLWKSYDRTISYPWEHALPEEESGIKQFERSDPVFYMRHNTNTEPMFSEIKKIRNAHVYEPHLQAFKYTWDNSKLVSRVGRVCKNDVGLPIGVQDASVYNIDNKLSLSAFQTYLKSKITCSVKVKAVPRSWRLRKDIFSFIIEKLTQRRPDMCASRDCVGNFVCSENYTVSGAPNRGVFCERNLKGRDVSFRAFLDYTTRHFDYINPNGLFQKVISGYTQYHWAYKQDFDTYSSVSYEYTELKDIYKVGDVIYGVFSSPHSESVSPHSQLPVGSAICQFTMQDIRDAFSGPFKKRINNAWRPYDPNNEQDPITPSPYSCDPDPVNVEAENIDRMDIEFTDETLPLEKELQNFDMRDKSSRLNFFEKDVEGSRTMWNAVTSEPLFTSLDHQYEKIQVEAFVNDVTILYMATADGEIHKIVTWKKLDTRKCWSPNATDLENWWRTETNLHNNSWGQDYFTLTQESETSGAENFLFTSEWDCDQTTSYSHLAVYKPFGDSKYKIWDMKLAGDQLVIATDEAVVTIYTAQCDQYLHCSTCSADPHCGWNQQARSCQEFTAGLVQSVKSPADCSACLLKEKVFDPNEDVFLDTTLNLRQTESLNQFQWYHNGSFVNEKFGRFIFTKNNSLYIMNGRPEDAGSWELRDSADSTCMVTHQLKLSACVTEECQYEKKVLEWCTERDNWLEQMYDWQYAMEKSNCDITGDT</sequence>
<dbReference type="GO" id="GO:0005886">
    <property type="term" value="C:plasma membrane"/>
    <property type="evidence" value="ECO:0007669"/>
    <property type="project" value="TreeGrafter"/>
</dbReference>
<dbReference type="PANTHER" id="PTHR11036">
    <property type="entry name" value="SEMAPHORIN"/>
    <property type="match status" value="1"/>
</dbReference>
<feature type="domain" description="Sema" evidence="1">
    <location>
        <begin position="745"/>
        <end position="917"/>
    </location>
</feature>
<dbReference type="InterPro" id="IPR015943">
    <property type="entry name" value="WD40/YVTN_repeat-like_dom_sf"/>
</dbReference>
<dbReference type="GO" id="GO:0071526">
    <property type="term" value="P:semaphorin-plexin signaling pathway"/>
    <property type="evidence" value="ECO:0007669"/>
    <property type="project" value="TreeGrafter"/>
</dbReference>
<dbReference type="InterPro" id="IPR036352">
    <property type="entry name" value="Semap_dom_sf"/>
</dbReference>
<keyword evidence="3" id="KW-1185">Reference proteome</keyword>
<dbReference type="GO" id="GO:0030335">
    <property type="term" value="P:positive regulation of cell migration"/>
    <property type="evidence" value="ECO:0007669"/>
    <property type="project" value="TreeGrafter"/>
</dbReference>
<accession>A0A7J7JD68</accession>
<dbReference type="GO" id="GO:0030215">
    <property type="term" value="F:semaphorin receptor binding"/>
    <property type="evidence" value="ECO:0007669"/>
    <property type="project" value="InterPro"/>
</dbReference>
<evidence type="ECO:0000313" key="2">
    <source>
        <dbReference type="EMBL" id="KAF6023586.1"/>
    </source>
</evidence>
<protein>
    <submittedName>
        <fullName evidence="2">Sema-2a</fullName>
    </submittedName>
</protein>
<dbReference type="OrthoDB" id="9988752at2759"/>
<dbReference type="InterPro" id="IPR027231">
    <property type="entry name" value="Semaphorin"/>
</dbReference>
<evidence type="ECO:0000313" key="3">
    <source>
        <dbReference type="Proteomes" id="UP000593567"/>
    </source>
</evidence>
<dbReference type="Gene3D" id="2.130.10.10">
    <property type="entry name" value="YVTN repeat-like/Quinoprotein amine dehydrogenase"/>
    <property type="match status" value="2"/>
</dbReference>
<gene>
    <name evidence="2" type="ORF">EB796_018110</name>
</gene>
<dbReference type="GO" id="GO:0045499">
    <property type="term" value="F:chemorepellent activity"/>
    <property type="evidence" value="ECO:0007669"/>
    <property type="project" value="TreeGrafter"/>
</dbReference>
<dbReference type="PANTHER" id="PTHR11036:SF127">
    <property type="entry name" value="SEMAPHORIN-1A"/>
    <property type="match status" value="1"/>
</dbReference>